<evidence type="ECO:0000256" key="6">
    <source>
        <dbReference type="ARBA" id="ARBA00022679"/>
    </source>
</evidence>
<evidence type="ECO:0000256" key="9">
    <source>
        <dbReference type="ARBA" id="ARBA00047957"/>
    </source>
</evidence>
<name>T1G1Q9_HELRO</name>
<dbReference type="PANTHER" id="PTHR21210:SF0">
    <property type="entry name" value="TRNA (URACIL-O(2)-)-METHYLTRANSFERASE-RELATED"/>
    <property type="match status" value="1"/>
</dbReference>
<protein>
    <recommendedName>
        <fullName evidence="11">tRNA (uracil-O(2)-)-methyltransferase</fullName>
        <ecNumber evidence="11">2.1.1.211</ecNumber>
    </recommendedName>
</protein>
<dbReference type="EMBL" id="KB096023">
    <property type="protein sequence ID" value="ESO08806.1"/>
    <property type="molecule type" value="Genomic_DNA"/>
</dbReference>
<dbReference type="InterPro" id="IPR000571">
    <property type="entry name" value="Znf_CCCH"/>
</dbReference>
<dbReference type="GO" id="GO:0005737">
    <property type="term" value="C:cytoplasm"/>
    <property type="evidence" value="ECO:0007669"/>
    <property type="project" value="UniProtKB-SubCell"/>
</dbReference>
<evidence type="ECO:0000256" key="5">
    <source>
        <dbReference type="ARBA" id="ARBA00022603"/>
    </source>
</evidence>
<accession>T1G1Q9</accession>
<reference evidence="14" key="3">
    <citation type="submission" date="2015-06" db="UniProtKB">
        <authorList>
            <consortium name="EnsemblMetazoa"/>
        </authorList>
    </citation>
    <scope>IDENTIFICATION</scope>
</reference>
<evidence type="ECO:0000313" key="15">
    <source>
        <dbReference type="Proteomes" id="UP000015101"/>
    </source>
</evidence>
<dbReference type="PROSITE" id="PS50103">
    <property type="entry name" value="ZF_C3H1"/>
    <property type="match status" value="1"/>
</dbReference>
<evidence type="ECO:0000256" key="10">
    <source>
        <dbReference type="PROSITE-ProRule" id="PRU00723"/>
    </source>
</evidence>
<keyword evidence="8 11" id="KW-0819">tRNA processing</keyword>
<dbReference type="GO" id="GO:0141101">
    <property type="term" value="F:tRNA(Ser) (uridine(44)-2'-O-)-methyltransferase activity"/>
    <property type="evidence" value="ECO:0007669"/>
    <property type="project" value="UniProtKB-EC"/>
</dbReference>
<sequence length="412" mass="47346">INVADYNRKYNELKEKYAKSLIDIWTENTDPLKFIFEDIGIAAYLLLVWEKYDKKAKDGVDGRQCFVDVGCGNGLLVYILNSEGYRGYGVDIRSRKIWTHLKPNADLRVQTVVPTDSNLFEDARWLIGNHSDELTPWIPVMAARSKNKKCQYFLIPCCPWDFTGKFSQSFKSKPGKYEDYLNFIHEVGEICGFDVLKDILRIPSTRRTCFIGLAEHDGVTRKMSNQERLMKMESYITSRKRASNNSSTDADFKPRDSVEKVKNAAAIDRKLIERIWMTTLNELLKTNNYVPTDGTESKKWNRGGTLSLSKLSEQFSKDELNVLKSECGGLQTVLKNCPDVFASSDWSSAEFAEYIKWRQNKNSTTNVLKIQRDQTRKTKICFYYEHHPDGCPLSNAHHCRFAHGSSDLSLNN</sequence>
<reference evidence="15" key="1">
    <citation type="submission" date="2012-12" db="EMBL/GenBank/DDBJ databases">
        <authorList>
            <person name="Hellsten U."/>
            <person name="Grimwood J."/>
            <person name="Chapman J.A."/>
            <person name="Shapiro H."/>
            <person name="Aerts A."/>
            <person name="Otillar R.P."/>
            <person name="Terry A.Y."/>
            <person name="Boore J.L."/>
            <person name="Simakov O."/>
            <person name="Marletaz F."/>
            <person name="Cho S.-J."/>
            <person name="Edsinger-Gonzales E."/>
            <person name="Havlak P."/>
            <person name="Kuo D.-H."/>
            <person name="Larsson T."/>
            <person name="Lv J."/>
            <person name="Arendt D."/>
            <person name="Savage R."/>
            <person name="Osoegawa K."/>
            <person name="de Jong P."/>
            <person name="Lindberg D.R."/>
            <person name="Seaver E.C."/>
            <person name="Weisblat D.A."/>
            <person name="Putnam N.H."/>
            <person name="Grigoriev I.V."/>
            <person name="Rokhsar D.S."/>
        </authorList>
    </citation>
    <scope>NUCLEOTIDE SEQUENCE</scope>
</reference>
<dbReference type="STRING" id="6412.T1G1Q9"/>
<reference evidence="13 15" key="2">
    <citation type="journal article" date="2013" name="Nature">
        <title>Insights into bilaterian evolution from three spiralian genomes.</title>
        <authorList>
            <person name="Simakov O."/>
            <person name="Marletaz F."/>
            <person name="Cho S.J."/>
            <person name="Edsinger-Gonzales E."/>
            <person name="Havlak P."/>
            <person name="Hellsten U."/>
            <person name="Kuo D.H."/>
            <person name="Larsson T."/>
            <person name="Lv J."/>
            <person name="Arendt D."/>
            <person name="Savage R."/>
            <person name="Osoegawa K."/>
            <person name="de Jong P."/>
            <person name="Grimwood J."/>
            <person name="Chapman J.A."/>
            <person name="Shapiro H."/>
            <person name="Aerts A."/>
            <person name="Otillar R.P."/>
            <person name="Terry A.Y."/>
            <person name="Boore J.L."/>
            <person name="Grigoriev I.V."/>
            <person name="Lindberg D.R."/>
            <person name="Seaver E.C."/>
            <person name="Weisblat D.A."/>
            <person name="Putnam N.H."/>
            <person name="Rokhsar D.S."/>
        </authorList>
    </citation>
    <scope>NUCLEOTIDE SEQUENCE</scope>
</reference>
<dbReference type="KEGG" id="hro:HELRODRAFT_74431"/>
<evidence type="ECO:0000256" key="4">
    <source>
        <dbReference type="ARBA" id="ARBA00022490"/>
    </source>
</evidence>
<keyword evidence="10" id="KW-0863">Zinc-finger</keyword>
<keyword evidence="10" id="KW-0862">Zinc</keyword>
<dbReference type="OrthoDB" id="10047021at2759"/>
<comment type="subcellular location">
    <subcellularLocation>
        <location evidence="2 11">Cytoplasm</location>
    </subcellularLocation>
</comment>
<dbReference type="Pfam" id="PF07757">
    <property type="entry name" value="AdoMet_MTase"/>
    <property type="match status" value="1"/>
</dbReference>
<comment type="function">
    <text evidence="11">Adenosyl-L-methionine (AdoMet)-dependent tRNA (uracil-O(2)-)-methyltransferase.</text>
</comment>
<gene>
    <name evidence="14" type="primary">20215007</name>
    <name evidence="13" type="ORF">HELRODRAFT_74431</name>
</gene>
<evidence type="ECO:0000256" key="3">
    <source>
        <dbReference type="ARBA" id="ARBA00009056"/>
    </source>
</evidence>
<evidence type="ECO:0000259" key="12">
    <source>
        <dbReference type="PROSITE" id="PS50103"/>
    </source>
</evidence>
<dbReference type="CTD" id="20215007"/>
<dbReference type="PANTHER" id="PTHR21210">
    <property type="entry name" value="TRNA (URACIL-O(2)-)-METHYLTRANSFERASE-RELATED"/>
    <property type="match status" value="1"/>
</dbReference>
<dbReference type="FunCoup" id="T1G1Q9">
    <property type="interactions" value="1178"/>
</dbReference>
<dbReference type="GeneID" id="20215007"/>
<dbReference type="eggNOG" id="KOG3790">
    <property type="taxonomic scope" value="Eukaryota"/>
</dbReference>
<dbReference type="GO" id="GO:0030488">
    <property type="term" value="P:tRNA methylation"/>
    <property type="evidence" value="ECO:0007669"/>
    <property type="project" value="UniProtKB-UniRule"/>
</dbReference>
<feature type="domain" description="C3H1-type" evidence="12">
    <location>
        <begin position="375"/>
        <end position="406"/>
    </location>
</feature>
<evidence type="ECO:0000256" key="8">
    <source>
        <dbReference type="ARBA" id="ARBA00022694"/>
    </source>
</evidence>
<comment type="function">
    <text evidence="1">Probable adenosyl-L-methionine (AdoMet)-dependent tRNA (uracil-O(2)-)-methyltransferase.</text>
</comment>
<dbReference type="InterPro" id="IPR029063">
    <property type="entry name" value="SAM-dependent_MTases_sf"/>
</dbReference>
<dbReference type="EC" id="2.1.1.211" evidence="11"/>
<comment type="similarity">
    <text evidence="3 11">Belongs to the TRM44 family.</text>
</comment>
<evidence type="ECO:0000256" key="2">
    <source>
        <dbReference type="ARBA" id="ARBA00004496"/>
    </source>
</evidence>
<dbReference type="HOGENOM" id="CLU_021025_0_0_1"/>
<evidence type="ECO:0000313" key="14">
    <source>
        <dbReference type="EnsemblMetazoa" id="HelroP74431"/>
    </source>
</evidence>
<dbReference type="AlphaFoldDB" id="T1G1Q9"/>
<dbReference type="EMBL" id="AMQM01003070">
    <property type="status" value="NOT_ANNOTATED_CDS"/>
    <property type="molecule type" value="Genomic_DNA"/>
</dbReference>
<keyword evidence="15" id="KW-1185">Reference proteome</keyword>
<dbReference type="OMA" id="CFFKLHH"/>
<dbReference type="SUPFAM" id="SSF53335">
    <property type="entry name" value="S-adenosyl-L-methionine-dependent methyltransferases"/>
    <property type="match status" value="1"/>
</dbReference>
<dbReference type="EnsemblMetazoa" id="HelroT74431">
    <property type="protein sequence ID" value="HelroP74431"/>
    <property type="gene ID" value="HelroG74431"/>
</dbReference>
<evidence type="ECO:0000256" key="1">
    <source>
        <dbReference type="ARBA" id="ARBA00002778"/>
    </source>
</evidence>
<organism evidence="14 15">
    <name type="scientific">Helobdella robusta</name>
    <name type="common">Californian leech</name>
    <dbReference type="NCBI Taxonomy" id="6412"/>
    <lineage>
        <taxon>Eukaryota</taxon>
        <taxon>Metazoa</taxon>
        <taxon>Spiralia</taxon>
        <taxon>Lophotrochozoa</taxon>
        <taxon>Annelida</taxon>
        <taxon>Clitellata</taxon>
        <taxon>Hirudinea</taxon>
        <taxon>Rhynchobdellida</taxon>
        <taxon>Glossiphoniidae</taxon>
        <taxon>Helobdella</taxon>
    </lineage>
</organism>
<dbReference type="InterPro" id="IPR011671">
    <property type="entry name" value="tRNA_uracil_MeTrfase"/>
</dbReference>
<proteinExistence type="inferred from homology"/>
<keyword evidence="6 11" id="KW-0808">Transferase</keyword>
<dbReference type="InParanoid" id="T1G1Q9"/>
<evidence type="ECO:0000256" key="7">
    <source>
        <dbReference type="ARBA" id="ARBA00022691"/>
    </source>
</evidence>
<dbReference type="Proteomes" id="UP000015101">
    <property type="component" value="Unassembled WGS sequence"/>
</dbReference>
<dbReference type="GO" id="GO:0008270">
    <property type="term" value="F:zinc ion binding"/>
    <property type="evidence" value="ECO:0007669"/>
    <property type="project" value="UniProtKB-KW"/>
</dbReference>
<keyword evidence="10" id="KW-0479">Metal-binding</keyword>
<evidence type="ECO:0000256" key="11">
    <source>
        <dbReference type="RuleBase" id="RU368004"/>
    </source>
</evidence>
<comment type="catalytic activity">
    <reaction evidence="9 11">
        <text>uridine(44) in tRNA(Ser) + S-adenosyl-L-methionine = 2'-O-methyluridine(44) in tRNA(Ser) + S-adenosyl-L-homocysteine + H(+)</text>
        <dbReference type="Rhea" id="RHEA:43100"/>
        <dbReference type="Rhea" id="RHEA-COMP:10339"/>
        <dbReference type="Rhea" id="RHEA-COMP:10340"/>
        <dbReference type="ChEBI" id="CHEBI:15378"/>
        <dbReference type="ChEBI" id="CHEBI:57856"/>
        <dbReference type="ChEBI" id="CHEBI:59789"/>
        <dbReference type="ChEBI" id="CHEBI:65315"/>
        <dbReference type="ChEBI" id="CHEBI:74478"/>
        <dbReference type="EC" id="2.1.1.211"/>
    </reaction>
</comment>
<keyword evidence="5 11" id="KW-0489">Methyltransferase</keyword>
<dbReference type="RefSeq" id="XP_009012828.1">
    <property type="nucleotide sequence ID" value="XM_009014580.1"/>
</dbReference>
<keyword evidence="7 11" id="KW-0949">S-adenosyl-L-methionine</keyword>
<evidence type="ECO:0000313" key="13">
    <source>
        <dbReference type="EMBL" id="ESO08806.1"/>
    </source>
</evidence>
<keyword evidence="4 11" id="KW-0963">Cytoplasm</keyword>
<feature type="zinc finger region" description="C3H1-type" evidence="10">
    <location>
        <begin position="375"/>
        <end position="406"/>
    </location>
</feature>